<keyword evidence="3" id="KW-1185">Reference proteome</keyword>
<feature type="region of interest" description="Disordered" evidence="1">
    <location>
        <begin position="75"/>
        <end position="131"/>
    </location>
</feature>
<comment type="caution">
    <text evidence="2">The sequence shown here is derived from an EMBL/GenBank/DDBJ whole genome shotgun (WGS) entry which is preliminary data.</text>
</comment>
<evidence type="ECO:0000313" key="2">
    <source>
        <dbReference type="EMBL" id="GIX98031.1"/>
    </source>
</evidence>
<accession>A0AAV4PPE1</accession>
<reference evidence="2 3" key="1">
    <citation type="submission" date="2021-06" db="EMBL/GenBank/DDBJ databases">
        <title>Caerostris extrusa draft genome.</title>
        <authorList>
            <person name="Kono N."/>
            <person name="Arakawa K."/>
        </authorList>
    </citation>
    <scope>NUCLEOTIDE SEQUENCE [LARGE SCALE GENOMIC DNA]</scope>
</reference>
<dbReference type="Proteomes" id="UP001054945">
    <property type="component" value="Unassembled WGS sequence"/>
</dbReference>
<dbReference type="AlphaFoldDB" id="A0AAV4PPE1"/>
<protein>
    <submittedName>
        <fullName evidence="2">Uncharacterized protein</fullName>
    </submittedName>
</protein>
<evidence type="ECO:0000313" key="3">
    <source>
        <dbReference type="Proteomes" id="UP001054945"/>
    </source>
</evidence>
<proteinExistence type="predicted"/>
<organism evidence="2 3">
    <name type="scientific">Caerostris extrusa</name>
    <name type="common">Bark spider</name>
    <name type="synonym">Caerostris bankana</name>
    <dbReference type="NCBI Taxonomy" id="172846"/>
    <lineage>
        <taxon>Eukaryota</taxon>
        <taxon>Metazoa</taxon>
        <taxon>Ecdysozoa</taxon>
        <taxon>Arthropoda</taxon>
        <taxon>Chelicerata</taxon>
        <taxon>Arachnida</taxon>
        <taxon>Araneae</taxon>
        <taxon>Araneomorphae</taxon>
        <taxon>Entelegynae</taxon>
        <taxon>Araneoidea</taxon>
        <taxon>Araneidae</taxon>
        <taxon>Caerostris</taxon>
    </lineage>
</organism>
<name>A0AAV4PPE1_CAEEX</name>
<feature type="compositionally biased region" description="Basic and acidic residues" evidence="1">
    <location>
        <begin position="121"/>
        <end position="131"/>
    </location>
</feature>
<sequence>MKFQKYNFEEHDSSSETETQGKKVDGNLKYLSSPKHAKDNKTDFLRFRISTPEYEINYGVENFGNSSSISFNSMNSMKQTRTTDSQKEIEPESDISIEARLDTSFNTDLNKQTSESGSAKMSDHFAESKEF</sequence>
<dbReference type="EMBL" id="BPLR01004850">
    <property type="protein sequence ID" value="GIX98031.1"/>
    <property type="molecule type" value="Genomic_DNA"/>
</dbReference>
<feature type="compositionally biased region" description="Basic and acidic residues" evidence="1">
    <location>
        <begin position="7"/>
        <end position="26"/>
    </location>
</feature>
<feature type="compositionally biased region" description="Polar residues" evidence="1">
    <location>
        <begin position="103"/>
        <end position="119"/>
    </location>
</feature>
<evidence type="ECO:0000256" key="1">
    <source>
        <dbReference type="SAM" id="MobiDB-lite"/>
    </source>
</evidence>
<gene>
    <name evidence="2" type="ORF">CEXT_63051</name>
</gene>
<feature type="region of interest" description="Disordered" evidence="1">
    <location>
        <begin position="1"/>
        <end position="35"/>
    </location>
</feature>